<evidence type="ECO:0000256" key="1">
    <source>
        <dbReference type="SAM" id="Phobius"/>
    </source>
</evidence>
<keyword evidence="3" id="KW-1185">Reference proteome</keyword>
<organism evidence="2 3">
    <name type="scientific">Methylobacterium gnaphalii</name>
    <dbReference type="NCBI Taxonomy" id="1010610"/>
    <lineage>
        <taxon>Bacteria</taxon>
        <taxon>Pseudomonadati</taxon>
        <taxon>Pseudomonadota</taxon>
        <taxon>Alphaproteobacteria</taxon>
        <taxon>Hyphomicrobiales</taxon>
        <taxon>Methylobacteriaceae</taxon>
        <taxon>Methylobacterium</taxon>
    </lineage>
</organism>
<feature type="transmembrane region" description="Helical" evidence="1">
    <location>
        <begin position="100"/>
        <end position="118"/>
    </location>
</feature>
<comment type="caution">
    <text evidence="2">The sequence shown here is derived from an EMBL/GenBank/DDBJ whole genome shotgun (WGS) entry which is preliminary data.</text>
</comment>
<evidence type="ECO:0000313" key="3">
    <source>
        <dbReference type="Proteomes" id="UP000321750"/>
    </source>
</evidence>
<gene>
    <name evidence="2" type="ORF">MGN01_30640</name>
</gene>
<dbReference type="AlphaFoldDB" id="A0A512JML9"/>
<dbReference type="Pfam" id="PF04955">
    <property type="entry name" value="HupE_UreJ"/>
    <property type="match status" value="1"/>
</dbReference>
<sequence length="170" mass="17023">MTTGAWAHPGHGGTQSLAAGMLHPVTGADHVLAMVAVGLIGALRGGRAVWALPATFLTLMVAGAGFGLAGLKLPYAEPAILASVIVFGLLALVSRRLPTAALAGLIGAFAVFHGYAHFTEMPESASAPLYGLGFLVVTAFLHTIGIAIGILAAGTVARRASDEASAARSA</sequence>
<feature type="transmembrane region" description="Helical" evidence="1">
    <location>
        <begin position="20"/>
        <end position="43"/>
    </location>
</feature>
<feature type="transmembrane region" description="Helical" evidence="1">
    <location>
        <begin position="50"/>
        <end position="69"/>
    </location>
</feature>
<dbReference type="InterPro" id="IPR007038">
    <property type="entry name" value="HupE_UreJ"/>
</dbReference>
<evidence type="ECO:0000313" key="2">
    <source>
        <dbReference type="EMBL" id="GEP11219.1"/>
    </source>
</evidence>
<feature type="transmembrane region" description="Helical" evidence="1">
    <location>
        <begin position="130"/>
        <end position="153"/>
    </location>
</feature>
<reference evidence="2 3" key="1">
    <citation type="submission" date="2019-07" db="EMBL/GenBank/DDBJ databases">
        <title>Whole genome shotgun sequence of Methylobacterium gnaphalii NBRC 107716.</title>
        <authorList>
            <person name="Hosoyama A."/>
            <person name="Uohara A."/>
            <person name="Ohji S."/>
            <person name="Ichikawa N."/>
        </authorList>
    </citation>
    <scope>NUCLEOTIDE SEQUENCE [LARGE SCALE GENOMIC DNA]</scope>
    <source>
        <strain evidence="2 3">NBRC 107716</strain>
    </source>
</reference>
<dbReference type="Proteomes" id="UP000321750">
    <property type="component" value="Unassembled WGS sequence"/>
</dbReference>
<name>A0A512JML9_9HYPH</name>
<keyword evidence="1" id="KW-0472">Membrane</keyword>
<accession>A0A512JML9</accession>
<proteinExistence type="predicted"/>
<keyword evidence="1" id="KW-1133">Transmembrane helix</keyword>
<feature type="transmembrane region" description="Helical" evidence="1">
    <location>
        <begin position="75"/>
        <end position="93"/>
    </location>
</feature>
<keyword evidence="1" id="KW-0812">Transmembrane</keyword>
<evidence type="ECO:0008006" key="4">
    <source>
        <dbReference type="Google" id="ProtNLM"/>
    </source>
</evidence>
<protein>
    <recommendedName>
        <fullName evidence="4">Protein hupE</fullName>
    </recommendedName>
</protein>
<dbReference type="EMBL" id="BJZV01000016">
    <property type="protein sequence ID" value="GEP11219.1"/>
    <property type="molecule type" value="Genomic_DNA"/>
</dbReference>
<dbReference type="PIRSF" id="PIRSF016919">
    <property type="entry name" value="HupE_UreJ"/>
    <property type="match status" value="1"/>
</dbReference>